<dbReference type="Gene3D" id="3.20.20.140">
    <property type="entry name" value="Metal-dependent hydrolases"/>
    <property type="match status" value="1"/>
</dbReference>
<accession>A0AAN9Z2S2</accession>
<name>A0AAN9Z2S2_9ORTH</name>
<keyword evidence="9" id="KW-0862">Zinc</keyword>
<dbReference type="InterPro" id="IPR032466">
    <property type="entry name" value="Metal_Hydrolase"/>
</dbReference>
<dbReference type="GO" id="GO:0000256">
    <property type="term" value="P:allantoin catabolic process"/>
    <property type="evidence" value="ECO:0007669"/>
    <property type="project" value="InterPro"/>
</dbReference>
<dbReference type="SUPFAM" id="SSF51556">
    <property type="entry name" value="Metallo-dependent hydrolases"/>
    <property type="match status" value="1"/>
</dbReference>
<dbReference type="InterPro" id="IPR050138">
    <property type="entry name" value="DHOase/Allantoinase_Hydrolase"/>
</dbReference>
<evidence type="ECO:0000313" key="12">
    <source>
        <dbReference type="Proteomes" id="UP001378592"/>
    </source>
</evidence>
<gene>
    <name evidence="11" type="ORF">R5R35_005623</name>
</gene>
<dbReference type="InterPro" id="IPR017593">
    <property type="entry name" value="Allantoinase"/>
</dbReference>
<dbReference type="SUPFAM" id="SSF51338">
    <property type="entry name" value="Composite domain of metallo-dependent hydrolases"/>
    <property type="match status" value="1"/>
</dbReference>
<dbReference type="InterPro" id="IPR002195">
    <property type="entry name" value="Dihydroorotase_CS"/>
</dbReference>
<evidence type="ECO:0000256" key="9">
    <source>
        <dbReference type="ARBA" id="ARBA00022833"/>
    </source>
</evidence>
<comment type="subunit">
    <text evidence="5">Homotetramer.</text>
</comment>
<dbReference type="NCBIfam" id="TIGR03178">
    <property type="entry name" value="allantoinase"/>
    <property type="match status" value="1"/>
</dbReference>
<evidence type="ECO:0000313" key="11">
    <source>
        <dbReference type="EMBL" id="KAK7865903.1"/>
    </source>
</evidence>
<dbReference type="GO" id="GO:0008270">
    <property type="term" value="F:zinc ion binding"/>
    <property type="evidence" value="ECO:0007669"/>
    <property type="project" value="InterPro"/>
</dbReference>
<comment type="cofactor">
    <cofactor evidence="2">
        <name>Zn(2+)</name>
        <dbReference type="ChEBI" id="CHEBI:29105"/>
    </cofactor>
</comment>
<dbReference type="GO" id="GO:0004038">
    <property type="term" value="F:allantoinase activity"/>
    <property type="evidence" value="ECO:0007669"/>
    <property type="project" value="UniProtKB-EC"/>
</dbReference>
<feature type="domain" description="Amidohydrolase-related" evidence="10">
    <location>
        <begin position="58"/>
        <end position="436"/>
    </location>
</feature>
<keyword evidence="12" id="KW-1185">Reference proteome</keyword>
<evidence type="ECO:0000256" key="6">
    <source>
        <dbReference type="ARBA" id="ARBA00012863"/>
    </source>
</evidence>
<comment type="catalytic activity">
    <reaction evidence="1">
        <text>(S)-allantoin + H2O = allantoate + H(+)</text>
        <dbReference type="Rhea" id="RHEA:17029"/>
        <dbReference type="ChEBI" id="CHEBI:15377"/>
        <dbReference type="ChEBI" id="CHEBI:15378"/>
        <dbReference type="ChEBI" id="CHEBI:15678"/>
        <dbReference type="ChEBI" id="CHEBI:17536"/>
        <dbReference type="EC" id="3.5.2.5"/>
    </reaction>
</comment>
<dbReference type="EMBL" id="JAZDUA010000163">
    <property type="protein sequence ID" value="KAK7865903.1"/>
    <property type="molecule type" value="Genomic_DNA"/>
</dbReference>
<evidence type="ECO:0000256" key="3">
    <source>
        <dbReference type="ARBA" id="ARBA00004968"/>
    </source>
</evidence>
<comment type="similarity">
    <text evidence="4">Belongs to the metallo-dependent hydrolases superfamily. Allantoinase family.</text>
</comment>
<organism evidence="11 12">
    <name type="scientific">Gryllus longicercus</name>
    <dbReference type="NCBI Taxonomy" id="2509291"/>
    <lineage>
        <taxon>Eukaryota</taxon>
        <taxon>Metazoa</taxon>
        <taxon>Ecdysozoa</taxon>
        <taxon>Arthropoda</taxon>
        <taxon>Hexapoda</taxon>
        <taxon>Insecta</taxon>
        <taxon>Pterygota</taxon>
        <taxon>Neoptera</taxon>
        <taxon>Polyneoptera</taxon>
        <taxon>Orthoptera</taxon>
        <taxon>Ensifera</taxon>
        <taxon>Gryllidea</taxon>
        <taxon>Grylloidea</taxon>
        <taxon>Gryllidae</taxon>
        <taxon>Gryllinae</taxon>
        <taxon>Gryllus</taxon>
    </lineage>
</organism>
<comment type="caution">
    <text evidence="11">The sequence shown here is derived from an EMBL/GenBank/DDBJ whole genome shotgun (WGS) entry which is preliminary data.</text>
</comment>
<dbReference type="GO" id="GO:0005737">
    <property type="term" value="C:cytoplasm"/>
    <property type="evidence" value="ECO:0007669"/>
    <property type="project" value="TreeGrafter"/>
</dbReference>
<evidence type="ECO:0000256" key="4">
    <source>
        <dbReference type="ARBA" id="ARBA00010368"/>
    </source>
</evidence>
<dbReference type="Proteomes" id="UP001378592">
    <property type="component" value="Unassembled WGS sequence"/>
</dbReference>
<dbReference type="GO" id="GO:0006145">
    <property type="term" value="P:purine nucleobase catabolic process"/>
    <property type="evidence" value="ECO:0007669"/>
    <property type="project" value="TreeGrafter"/>
</dbReference>
<dbReference type="Pfam" id="PF01979">
    <property type="entry name" value="Amidohydro_1"/>
    <property type="match status" value="1"/>
</dbReference>
<proteinExistence type="inferred from homology"/>
<evidence type="ECO:0000259" key="10">
    <source>
        <dbReference type="Pfam" id="PF01979"/>
    </source>
</evidence>
<dbReference type="FunFam" id="3.20.20.140:FF:000032">
    <property type="entry name" value="Allantoinase Dal1"/>
    <property type="match status" value="1"/>
</dbReference>
<evidence type="ECO:0000256" key="2">
    <source>
        <dbReference type="ARBA" id="ARBA00001947"/>
    </source>
</evidence>
<evidence type="ECO:0000256" key="8">
    <source>
        <dbReference type="ARBA" id="ARBA00022801"/>
    </source>
</evidence>
<evidence type="ECO:0000256" key="5">
    <source>
        <dbReference type="ARBA" id="ARBA00011881"/>
    </source>
</evidence>
<comment type="pathway">
    <text evidence="3">Nitrogen metabolism; (S)-allantoin degradation; allantoate from (S)-allantoin: step 1/1.</text>
</comment>
<dbReference type="InterPro" id="IPR011059">
    <property type="entry name" value="Metal-dep_hydrolase_composite"/>
</dbReference>
<keyword evidence="8" id="KW-0378">Hydrolase</keyword>
<dbReference type="PANTHER" id="PTHR43668:SF2">
    <property type="entry name" value="ALLANTOINASE"/>
    <property type="match status" value="1"/>
</dbReference>
<dbReference type="EC" id="3.5.2.5" evidence="6"/>
<sequence>MATLFRSRRVVLPGGVREAGLLVGGDGRVARVLEAHELLDPAHAAGPHLQVEDLGELVLMPGVVDSHVHVNEPGRTAWEGFSTATRAAAAGGITTIVDMPLNSIPPTTTKANLEIKLEAAKGKVHVDVAFWGGVVSGNQRHLKDMVEAGVVGFKCFLCPTGVQEFSSASVADVEEALKELQGTKSVLAFHAEVDLPDVEPPQKDKARKYQTYLNTRPPLMEVTAIRKVAELCQQYKVRCHIVHLSAAEALPIVRNAKARGNQLTAETCHHYLSLASENIPDGATQFKCCPPIRNQKNQEHLWTALRSNVLDMVVSDHSPATADTKRLEDGNFLEAWGGIASVQFGLSLFWTAASERKFTLTDVAKFLCHKPAKLCSLERRKGHIAEGMDADFVIWDPEASFVVDPSAIHFKNKITPYLNKTLKGRVIRTIVRGKTVYEVGKDFPAPQGHLILLSNDMQSN</sequence>
<protein>
    <recommendedName>
        <fullName evidence="6">allantoinase</fullName>
        <ecNumber evidence="6">3.5.2.5</ecNumber>
    </recommendedName>
</protein>
<dbReference type="AlphaFoldDB" id="A0AAN9Z2S2"/>
<dbReference type="InterPro" id="IPR006680">
    <property type="entry name" value="Amidohydro-rel"/>
</dbReference>
<reference evidence="11 12" key="1">
    <citation type="submission" date="2024-03" db="EMBL/GenBank/DDBJ databases">
        <title>The genome assembly and annotation of the cricket Gryllus longicercus Weissman &amp; Gray.</title>
        <authorList>
            <person name="Szrajer S."/>
            <person name="Gray D."/>
            <person name="Ylla G."/>
        </authorList>
    </citation>
    <scope>NUCLEOTIDE SEQUENCE [LARGE SCALE GENOMIC DNA]</scope>
    <source>
        <strain evidence="11">DAG 2021-001</strain>
        <tissue evidence="11">Whole body minus gut</tissue>
    </source>
</reference>
<evidence type="ECO:0000256" key="1">
    <source>
        <dbReference type="ARBA" id="ARBA00001756"/>
    </source>
</evidence>
<dbReference type="PANTHER" id="PTHR43668">
    <property type="entry name" value="ALLANTOINASE"/>
    <property type="match status" value="1"/>
</dbReference>
<evidence type="ECO:0000256" key="7">
    <source>
        <dbReference type="ARBA" id="ARBA00022723"/>
    </source>
</evidence>
<dbReference type="GO" id="GO:0050897">
    <property type="term" value="F:cobalt ion binding"/>
    <property type="evidence" value="ECO:0007669"/>
    <property type="project" value="InterPro"/>
</dbReference>
<keyword evidence="7" id="KW-0479">Metal-binding</keyword>
<dbReference type="PROSITE" id="PS00482">
    <property type="entry name" value="DIHYDROOROTASE_1"/>
    <property type="match status" value="1"/>
</dbReference>